<proteinExistence type="predicted"/>
<dbReference type="Proteomes" id="UP000186218">
    <property type="component" value="Unassembled WGS sequence"/>
</dbReference>
<keyword evidence="1" id="KW-1133">Transmembrane helix</keyword>
<dbReference type="OrthoDB" id="4578833at2"/>
<keyword evidence="1" id="KW-0472">Membrane</keyword>
<feature type="transmembrane region" description="Helical" evidence="1">
    <location>
        <begin position="21"/>
        <end position="38"/>
    </location>
</feature>
<organism evidence="2 3">
    <name type="scientific">Williamsia sterculiae</name>
    <dbReference type="NCBI Taxonomy" id="1344003"/>
    <lineage>
        <taxon>Bacteria</taxon>
        <taxon>Bacillati</taxon>
        <taxon>Actinomycetota</taxon>
        <taxon>Actinomycetes</taxon>
        <taxon>Mycobacteriales</taxon>
        <taxon>Nocardiaceae</taxon>
        <taxon>Williamsia</taxon>
    </lineage>
</organism>
<evidence type="ECO:0000256" key="1">
    <source>
        <dbReference type="SAM" id="Phobius"/>
    </source>
</evidence>
<sequence>MAREIDPARRRANRDVVRQNPGMVAFAVSPAILVFAGVWWALGFWIAVIAAVAVGGATAYYFLRR</sequence>
<feature type="transmembrane region" description="Helical" evidence="1">
    <location>
        <begin position="44"/>
        <end position="63"/>
    </location>
</feature>
<keyword evidence="1" id="KW-0812">Transmembrane</keyword>
<reference evidence="2 3" key="1">
    <citation type="submission" date="2017-01" db="EMBL/GenBank/DDBJ databases">
        <authorList>
            <person name="Mah S.A."/>
            <person name="Swanson W.J."/>
            <person name="Moy G.W."/>
            <person name="Vacquier V.D."/>
        </authorList>
    </citation>
    <scope>NUCLEOTIDE SEQUENCE [LARGE SCALE GENOMIC DNA]</scope>
    <source>
        <strain evidence="2 3">CPCC 203464</strain>
    </source>
</reference>
<dbReference type="RefSeq" id="WP_076480852.1">
    <property type="nucleotide sequence ID" value="NZ_FTNT01000009.1"/>
</dbReference>
<protein>
    <submittedName>
        <fullName evidence="2">Uncharacterized protein</fullName>
    </submittedName>
</protein>
<dbReference type="AlphaFoldDB" id="A0A1N7GPE4"/>
<accession>A0A1N7GPE4</accession>
<dbReference type="STRING" id="1344003.SAMN05445060_2956"/>
<evidence type="ECO:0000313" key="2">
    <source>
        <dbReference type="EMBL" id="SIS14400.1"/>
    </source>
</evidence>
<gene>
    <name evidence="2" type="ORF">SAMN05445060_2956</name>
</gene>
<evidence type="ECO:0000313" key="3">
    <source>
        <dbReference type="Proteomes" id="UP000186218"/>
    </source>
</evidence>
<keyword evidence="3" id="KW-1185">Reference proteome</keyword>
<name>A0A1N7GPE4_9NOCA</name>
<dbReference type="EMBL" id="FTNT01000009">
    <property type="protein sequence ID" value="SIS14400.1"/>
    <property type="molecule type" value="Genomic_DNA"/>
</dbReference>